<dbReference type="InterPro" id="IPR024977">
    <property type="entry name" value="Apc4-like_WD40_dom"/>
</dbReference>
<dbReference type="SMART" id="SM00320">
    <property type="entry name" value="WD40"/>
    <property type="match status" value="7"/>
</dbReference>
<dbReference type="Pfam" id="PF00150">
    <property type="entry name" value="Cellulase"/>
    <property type="match status" value="1"/>
</dbReference>
<organism evidence="17 18">
    <name type="scientific">Thraustotheca clavata</name>
    <dbReference type="NCBI Taxonomy" id="74557"/>
    <lineage>
        <taxon>Eukaryota</taxon>
        <taxon>Sar</taxon>
        <taxon>Stramenopiles</taxon>
        <taxon>Oomycota</taxon>
        <taxon>Saprolegniomycetes</taxon>
        <taxon>Saprolegniales</taxon>
        <taxon>Achlyaceae</taxon>
        <taxon>Thraustotheca</taxon>
    </lineage>
</organism>
<dbReference type="Proteomes" id="UP000243217">
    <property type="component" value="Unassembled WGS sequence"/>
</dbReference>
<protein>
    <recommendedName>
        <fullName evidence="14">Lon protease homolog</fullName>
        <ecNumber evidence="14">3.4.21.-</ecNumber>
    </recommendedName>
</protein>
<dbReference type="OrthoDB" id="2411602at2759"/>
<dbReference type="InterPro" id="IPR014721">
    <property type="entry name" value="Ribsml_uS5_D2-typ_fold_subgr"/>
</dbReference>
<keyword evidence="2 11" id="KW-0853">WD repeat</keyword>
<dbReference type="GO" id="GO:0004176">
    <property type="term" value="F:ATP-dependent peptidase activity"/>
    <property type="evidence" value="ECO:0007669"/>
    <property type="project" value="UniProtKB-UniRule"/>
</dbReference>
<reference evidence="17 18" key="1">
    <citation type="journal article" date="2014" name="Genome Biol. Evol.">
        <title>The secreted proteins of Achlya hypogyna and Thraustotheca clavata identify the ancestral oomycete secretome and reveal gene acquisitions by horizontal gene transfer.</title>
        <authorList>
            <person name="Misner I."/>
            <person name="Blouin N."/>
            <person name="Leonard G."/>
            <person name="Richards T.A."/>
            <person name="Lane C.E."/>
        </authorList>
    </citation>
    <scope>NUCLEOTIDE SEQUENCE [LARGE SCALE GENOMIC DNA]</scope>
    <source>
        <strain evidence="17 18">ATCC 34112</strain>
    </source>
</reference>
<evidence type="ECO:0000256" key="11">
    <source>
        <dbReference type="PROSITE-ProRule" id="PRU00221"/>
    </source>
</evidence>
<dbReference type="Pfam" id="PF12894">
    <property type="entry name" value="ANAPC4_WD40"/>
    <property type="match status" value="1"/>
</dbReference>
<dbReference type="CDD" id="cd00200">
    <property type="entry name" value="WD40"/>
    <property type="match status" value="1"/>
</dbReference>
<feature type="repeat" description="WD" evidence="11">
    <location>
        <begin position="147"/>
        <end position="181"/>
    </location>
</feature>
<dbReference type="GO" id="GO:0006508">
    <property type="term" value="P:proteolysis"/>
    <property type="evidence" value="ECO:0007669"/>
    <property type="project" value="UniProtKB-KW"/>
</dbReference>
<dbReference type="EC" id="3.4.21.-" evidence="14"/>
<dbReference type="NCBIfam" id="TIGR00763">
    <property type="entry name" value="lon"/>
    <property type="match status" value="1"/>
</dbReference>
<dbReference type="STRING" id="74557.A0A1V9Y7A7"/>
<feature type="domain" description="Lon proteolytic" evidence="15">
    <location>
        <begin position="1578"/>
        <end position="1760"/>
    </location>
</feature>
<evidence type="ECO:0000256" key="12">
    <source>
        <dbReference type="PROSITE-ProRule" id="PRU01122"/>
    </source>
</evidence>
<dbReference type="GO" id="GO:0000272">
    <property type="term" value="P:polysaccharide catabolic process"/>
    <property type="evidence" value="ECO:0007669"/>
    <property type="project" value="InterPro"/>
</dbReference>
<dbReference type="Gene3D" id="2.130.10.10">
    <property type="entry name" value="YVTN repeat-like/Quinoprotein amine dehydrogenase"/>
    <property type="match status" value="1"/>
</dbReference>
<dbReference type="Gene3D" id="1.20.58.1480">
    <property type="match status" value="1"/>
</dbReference>
<dbReference type="InterPro" id="IPR054594">
    <property type="entry name" value="Lon_lid"/>
</dbReference>
<dbReference type="GO" id="GO:0030163">
    <property type="term" value="P:protein catabolic process"/>
    <property type="evidence" value="ECO:0007669"/>
    <property type="project" value="InterPro"/>
</dbReference>
<dbReference type="SMART" id="SM00458">
    <property type="entry name" value="RICIN"/>
    <property type="match status" value="2"/>
</dbReference>
<dbReference type="Gene3D" id="3.30.230.10">
    <property type="match status" value="1"/>
</dbReference>
<evidence type="ECO:0000256" key="3">
    <source>
        <dbReference type="ARBA" id="ARBA00022670"/>
    </source>
</evidence>
<evidence type="ECO:0000256" key="6">
    <source>
        <dbReference type="ARBA" id="ARBA00022801"/>
    </source>
</evidence>
<comment type="similarity">
    <text evidence="12 13">Belongs to the peptidase S16 family.</text>
</comment>
<dbReference type="Pfam" id="PF00004">
    <property type="entry name" value="AAA"/>
    <property type="match status" value="1"/>
</dbReference>
<keyword evidence="6 12" id="KW-0378">Hydrolase</keyword>
<dbReference type="InterPro" id="IPR004815">
    <property type="entry name" value="Lon_bac/euk-typ"/>
</dbReference>
<dbReference type="CDD" id="cd00161">
    <property type="entry name" value="beta-trefoil_Ricin-like"/>
    <property type="match status" value="1"/>
</dbReference>
<comment type="catalytic activity">
    <reaction evidence="10">
        <text>Hydrolysis of proteins in presence of ATP.</text>
        <dbReference type="EC" id="3.4.21.53"/>
    </reaction>
</comment>
<evidence type="ECO:0000259" key="16">
    <source>
        <dbReference type="PROSITE" id="PS51787"/>
    </source>
</evidence>
<dbReference type="InterPro" id="IPR035992">
    <property type="entry name" value="Ricin_B-like_lectins"/>
</dbReference>
<dbReference type="PANTHER" id="PTHR10046">
    <property type="entry name" value="ATP DEPENDENT LON PROTEASE FAMILY MEMBER"/>
    <property type="match status" value="1"/>
</dbReference>
<feature type="active site" evidence="12">
    <location>
        <position position="1668"/>
    </location>
</feature>
<dbReference type="InterPro" id="IPR015943">
    <property type="entry name" value="WD40/YVTN_repeat-like_dom_sf"/>
</dbReference>
<keyword evidence="3 12" id="KW-0645">Protease</keyword>
<dbReference type="InterPro" id="IPR027417">
    <property type="entry name" value="P-loop_NTPase"/>
</dbReference>
<dbReference type="SUPFAM" id="SSF88697">
    <property type="entry name" value="PUA domain-like"/>
    <property type="match status" value="1"/>
</dbReference>
<evidence type="ECO:0000256" key="2">
    <source>
        <dbReference type="ARBA" id="ARBA00022574"/>
    </source>
</evidence>
<dbReference type="InterPro" id="IPR001547">
    <property type="entry name" value="Glyco_hydro_5"/>
</dbReference>
<dbReference type="InterPro" id="IPR015947">
    <property type="entry name" value="PUA-like_sf"/>
</dbReference>
<evidence type="ECO:0000256" key="1">
    <source>
        <dbReference type="ARBA" id="ARBA00005641"/>
    </source>
</evidence>
<dbReference type="SMART" id="SM00382">
    <property type="entry name" value="AAA"/>
    <property type="match status" value="1"/>
</dbReference>
<dbReference type="SUPFAM" id="SSF54211">
    <property type="entry name" value="Ribosomal protein S5 domain 2-like"/>
    <property type="match status" value="1"/>
</dbReference>
<dbReference type="InterPro" id="IPR008268">
    <property type="entry name" value="Peptidase_S16_AS"/>
</dbReference>
<dbReference type="Gene3D" id="1.20.5.5270">
    <property type="match status" value="1"/>
</dbReference>
<dbReference type="Gene3D" id="3.40.50.300">
    <property type="entry name" value="P-loop containing nucleotide triphosphate hydrolases"/>
    <property type="match status" value="1"/>
</dbReference>
<dbReference type="PROSITE" id="PS01046">
    <property type="entry name" value="LON_SER"/>
    <property type="match status" value="1"/>
</dbReference>
<feature type="active site" evidence="12">
    <location>
        <position position="1711"/>
    </location>
</feature>
<feature type="domain" description="Lon N-terminal" evidence="16">
    <location>
        <begin position="988"/>
        <end position="1199"/>
    </location>
</feature>
<dbReference type="Pfam" id="PF00652">
    <property type="entry name" value="Ricin_B_lectin"/>
    <property type="match status" value="1"/>
</dbReference>
<feature type="repeat" description="WD" evidence="11">
    <location>
        <begin position="9"/>
        <end position="49"/>
    </location>
</feature>
<comment type="similarity">
    <text evidence="1">Belongs to the glycosyl hydrolase 5 (cellulase A) family.</text>
</comment>
<dbReference type="FunFam" id="3.40.50.300:FF:000021">
    <property type="entry name" value="Lon protease homolog"/>
    <property type="match status" value="1"/>
</dbReference>
<dbReference type="InterPro" id="IPR003593">
    <property type="entry name" value="AAA+_ATPase"/>
</dbReference>
<dbReference type="SUPFAM" id="SSF52540">
    <property type="entry name" value="P-loop containing nucleoside triphosphate hydrolases"/>
    <property type="match status" value="1"/>
</dbReference>
<dbReference type="InterPro" id="IPR008269">
    <property type="entry name" value="Lon_proteolytic"/>
</dbReference>
<evidence type="ECO:0000256" key="8">
    <source>
        <dbReference type="ARBA" id="ARBA00022840"/>
    </source>
</evidence>
<accession>A0A1V9Y7A7</accession>
<dbReference type="PRINTS" id="PR00830">
    <property type="entry name" value="ENDOLAPTASE"/>
</dbReference>
<feature type="repeat" description="WD" evidence="11">
    <location>
        <begin position="266"/>
        <end position="307"/>
    </location>
</feature>
<evidence type="ECO:0000256" key="5">
    <source>
        <dbReference type="ARBA" id="ARBA00022741"/>
    </source>
</evidence>
<dbReference type="InterPro" id="IPR003111">
    <property type="entry name" value="Lon_prtase_N"/>
</dbReference>
<keyword evidence="8 13" id="KW-0067">ATP-binding</keyword>
<dbReference type="Pfam" id="PF02190">
    <property type="entry name" value="LON_substr_bdg"/>
    <property type="match status" value="1"/>
</dbReference>
<evidence type="ECO:0000256" key="4">
    <source>
        <dbReference type="ARBA" id="ARBA00022737"/>
    </source>
</evidence>
<feature type="repeat" description="WD" evidence="11">
    <location>
        <begin position="182"/>
        <end position="223"/>
    </location>
</feature>
<gene>
    <name evidence="17" type="ORF">THRCLA_11583</name>
</gene>
<feature type="repeat" description="WD" evidence="11">
    <location>
        <begin position="224"/>
        <end position="265"/>
    </location>
</feature>
<evidence type="ECO:0000256" key="14">
    <source>
        <dbReference type="RuleBase" id="RU000592"/>
    </source>
</evidence>
<dbReference type="PROSITE" id="PS50082">
    <property type="entry name" value="WD_REPEATS_2"/>
    <property type="match status" value="5"/>
</dbReference>
<dbReference type="InterPro" id="IPR017853">
    <property type="entry name" value="GH"/>
</dbReference>
<dbReference type="InterPro" id="IPR000772">
    <property type="entry name" value="Ricin_B_lectin"/>
</dbReference>
<dbReference type="Pfam" id="PF05362">
    <property type="entry name" value="Lon_C"/>
    <property type="match status" value="1"/>
</dbReference>
<dbReference type="InterPro" id="IPR003959">
    <property type="entry name" value="ATPase_AAA_core"/>
</dbReference>
<dbReference type="Gene3D" id="2.30.130.40">
    <property type="entry name" value="LON domain-like"/>
    <property type="match status" value="1"/>
</dbReference>
<keyword evidence="18" id="KW-1185">Reference proteome</keyword>
<dbReference type="InterPro" id="IPR046336">
    <property type="entry name" value="Lon_prtase_N_sf"/>
</dbReference>
<dbReference type="InterPro" id="IPR019775">
    <property type="entry name" value="WD40_repeat_CS"/>
</dbReference>
<dbReference type="InterPro" id="IPR027065">
    <property type="entry name" value="Lon_Prtase"/>
</dbReference>
<dbReference type="PROSITE" id="PS51786">
    <property type="entry name" value="LON_PROTEOLYTIC"/>
    <property type="match status" value="1"/>
</dbReference>
<dbReference type="InterPro" id="IPR020568">
    <property type="entry name" value="Ribosomal_Su5_D2-typ_SF"/>
</dbReference>
<sequence length="1776" mass="196012">MYRASSKVTSAHNDGIWSTVWTSRNQIISGSLDEVVKSWDASSSEDNAILPVVKQFPGHVLGTLAVTATKDGRKAATSSLDCQVRILNLESGGIEKTIDTGAGESWQLVYSPDDTFIATGSQQSKINLINLEQEKIVNSIPVDGKFILAVAYSPDGKHLACGTFEGIVAIYDVETGKQVQKYQDRAKPVRSISYSPDGSFLLAASDDMHVNIYDVLHSSLVGSVSGHISWILSVACSPDGKQFATGGGDRKVKIWDLATKSCLHTFECHTDQVWSVAYNDTGSRLVSGGDDALLQLYEISTTRKTKIGNFRPSSTFPLLQSSYISFCIMKLPLLVLAFLHCINGHVQSDIRAGRVGSRGVNLGGWLVAESWMTPYSVIWNNVPQNIAAMGEYHVMSYLGHGSGDALFEQHRRTFFTQADIAQIAATGINTVRIPVGYWIRGCSMLTGELFRQCSVFAPGGLQYLDALIQQWAIVYNVAVFVSIHGAPGSQNGNDHSGVVDGVHWSDSQTNVQVTRDFVTFLASRYKNEPAFLGIGLLNEPGGSTDQGILFNYYQNAYNDVRWSVKSDCILSFMPLVWNCHAGNGGSMGDFSPYMTNVWTEWHPYLIWGYKGYDDWGLYSTGIDGIAANISQWTGHPLFFGEWSFATPGGTLEDPSMFQRFQHKLLGVMNKAAGWTYWSWKADGDGNGNRWSLRDLLRRMQSPVRLTSANAVGTSQPLAIIQSNGVGLTVLTTTQSLAIDSNWVQYFGPNVAEKWSYNAQTMQLQSQLNADCLDGYFDPTSQKYIVHGYVCQQGNLNQIWQFIDHQMIHYNLCLTLDDPSVNADATKNKRLAPCDRLNPAQFFTLEQEITRIQLFSTPNSVLTSGMSMQPFKALDKSQQWLVDHVHYTIINQYTGQCLDAYNAQNGGVVHTYPCTPGNINQMWHYNATTRQLQHVKHQGFCLDLWGSPHLWTCHTPNDPSMWAQSIQLAWVSYPQLTSSYGVTMTSAPVPILTIRDAVLFPGAYLRVSVGRESSLKLVQETLWKSFHSSLETTKIAPIHLGVFTEHKSEKDYVLGDVGTLARVVQLQRSKAYRNRSQEYDYSMLVQGFRRVSIVEKLQTKPFIMAAVATVEDVYDTSKDQRTLKELIAHLTSDFALTKKMQLPMIGNGDDEEQVLSKISAWLDMLSAHIQGTPAQKQVILNTSDVGERLEKLVELIQTQRSTIFPRSPLTLTKGKSKSGLQLEDDENDDFAHLEKKITELKPHLPPVTLKALTRELKRLKKMSPQQPEHHVITNYLEFMCDLPWNSPPPPSLDMSTVQAQLDADHYGMQQVKTRLVQYMAVRQLQDNAQRKGLILCLVGPPGVGKTSLAQSMATATGRPLQRIALGGVSDESEIRGHRKTYIGAMPGNILMAMKRAQSSNPLIVLDEIDKLSSRHQGSQAAVSHALLEVLDPHQNHTFTDHYANTPFDLSHVLFIATANSLETIPRPLLDRMEVLHLDGYTIEEKVAIATQYILPRQIRHHGLPTSESVQLSPEVLQFLIQNYTLEAGVRDLERKIAAVCRHVAVLVVQKREIPNVISTELVSTILGNDMIHNEVALRTGVTGVATGLAWTPSGGSILFVEATALSAPKDGASIGLKLTGALGDVMKESAQLALTWLQVNLPNLGHPLENMAEIHLHFPHGATPKDGPSAGIAIVCALVSVVTKLLVPVDIAMTGEITLRGVVLPIGGIPQKLQAAKRAGIKRVLLPEANRNDGTEWAGKLGLEIIYVNHLSQVLEIVFGLSSSGNDKATSLLVSRL</sequence>
<evidence type="ECO:0000256" key="10">
    <source>
        <dbReference type="ARBA" id="ARBA00050665"/>
    </source>
</evidence>
<keyword evidence="4" id="KW-0677">Repeat</keyword>
<dbReference type="GO" id="GO:0016887">
    <property type="term" value="F:ATP hydrolysis activity"/>
    <property type="evidence" value="ECO:0007669"/>
    <property type="project" value="InterPro"/>
</dbReference>
<dbReference type="PROSITE" id="PS00678">
    <property type="entry name" value="WD_REPEATS_1"/>
    <property type="match status" value="1"/>
</dbReference>
<dbReference type="Gene3D" id="2.80.10.50">
    <property type="match status" value="2"/>
</dbReference>
<dbReference type="CDD" id="cd19500">
    <property type="entry name" value="RecA-like_Lon"/>
    <property type="match status" value="1"/>
</dbReference>
<evidence type="ECO:0000313" key="17">
    <source>
        <dbReference type="EMBL" id="OQR81607.1"/>
    </source>
</evidence>
<dbReference type="Pfam" id="PF22667">
    <property type="entry name" value="Lon_lid"/>
    <property type="match status" value="1"/>
</dbReference>
<dbReference type="Gene3D" id="1.10.8.60">
    <property type="match status" value="1"/>
</dbReference>
<dbReference type="SUPFAM" id="SSF50370">
    <property type="entry name" value="Ricin B-like lectins"/>
    <property type="match status" value="2"/>
</dbReference>
<dbReference type="InterPro" id="IPR001680">
    <property type="entry name" value="WD40_rpt"/>
</dbReference>
<dbReference type="GO" id="GO:0004553">
    <property type="term" value="F:hydrolase activity, hydrolyzing O-glycosyl compounds"/>
    <property type="evidence" value="ECO:0007669"/>
    <property type="project" value="InterPro"/>
</dbReference>
<dbReference type="PROSITE" id="PS51787">
    <property type="entry name" value="LON_N"/>
    <property type="match status" value="1"/>
</dbReference>
<dbReference type="SMART" id="SM00464">
    <property type="entry name" value="LON"/>
    <property type="match status" value="1"/>
</dbReference>
<dbReference type="GO" id="GO:0004252">
    <property type="term" value="F:serine-type endopeptidase activity"/>
    <property type="evidence" value="ECO:0007669"/>
    <property type="project" value="UniProtKB-UniRule"/>
</dbReference>
<dbReference type="SUPFAM" id="SSF50998">
    <property type="entry name" value="Quinoprotein alcohol dehydrogenase-like"/>
    <property type="match status" value="1"/>
</dbReference>
<name>A0A1V9Y7A7_9STRA</name>
<dbReference type="InterPro" id="IPR011047">
    <property type="entry name" value="Quinoprotein_ADH-like_sf"/>
</dbReference>
<dbReference type="PROSITE" id="PS50231">
    <property type="entry name" value="RICIN_B_LECTIN"/>
    <property type="match status" value="1"/>
</dbReference>
<keyword evidence="5 13" id="KW-0547">Nucleotide-binding</keyword>
<dbReference type="GO" id="GO:0005524">
    <property type="term" value="F:ATP binding"/>
    <property type="evidence" value="ECO:0007669"/>
    <property type="project" value="UniProtKB-KW"/>
</dbReference>
<dbReference type="SUPFAM" id="SSF51445">
    <property type="entry name" value="(Trans)glycosidases"/>
    <property type="match status" value="1"/>
</dbReference>
<keyword evidence="9" id="KW-0326">Glycosidase</keyword>
<evidence type="ECO:0000256" key="7">
    <source>
        <dbReference type="ARBA" id="ARBA00022825"/>
    </source>
</evidence>
<keyword evidence="7 12" id="KW-0720">Serine protease</keyword>
<dbReference type="Pfam" id="PF00400">
    <property type="entry name" value="WD40"/>
    <property type="match status" value="2"/>
</dbReference>
<dbReference type="EMBL" id="JNBS01004944">
    <property type="protein sequence ID" value="OQR81607.1"/>
    <property type="molecule type" value="Genomic_DNA"/>
</dbReference>
<proteinExistence type="inferred from homology"/>
<dbReference type="PROSITE" id="PS50294">
    <property type="entry name" value="WD_REPEATS_REGION"/>
    <property type="match status" value="3"/>
</dbReference>
<evidence type="ECO:0000256" key="9">
    <source>
        <dbReference type="ARBA" id="ARBA00023295"/>
    </source>
</evidence>
<evidence type="ECO:0000313" key="18">
    <source>
        <dbReference type="Proteomes" id="UP000243217"/>
    </source>
</evidence>
<evidence type="ECO:0000256" key="13">
    <source>
        <dbReference type="RuleBase" id="RU000591"/>
    </source>
</evidence>
<comment type="caution">
    <text evidence="17">The sequence shown here is derived from an EMBL/GenBank/DDBJ whole genome shotgun (WGS) entry which is preliminary data.</text>
</comment>
<dbReference type="Gene3D" id="3.20.20.80">
    <property type="entry name" value="Glycosidases"/>
    <property type="match status" value="1"/>
</dbReference>
<evidence type="ECO:0000259" key="15">
    <source>
        <dbReference type="PROSITE" id="PS51786"/>
    </source>
</evidence>